<dbReference type="InterPro" id="IPR050595">
    <property type="entry name" value="Bact_response_regulator"/>
</dbReference>
<dbReference type="Proteomes" id="UP000442714">
    <property type="component" value="Unassembled WGS sequence"/>
</dbReference>
<dbReference type="PROSITE" id="PS50110">
    <property type="entry name" value="RESPONSE_REGULATORY"/>
    <property type="match status" value="1"/>
</dbReference>
<evidence type="ECO:0000259" key="4">
    <source>
        <dbReference type="PROSITE" id="PS50110"/>
    </source>
</evidence>
<dbReference type="AlphaFoldDB" id="A0A844ZSM7"/>
<name>A0A844ZSM7_9SPHN</name>
<dbReference type="EMBL" id="WTYX01000001">
    <property type="protein sequence ID" value="MXO90006.1"/>
    <property type="molecule type" value="Genomic_DNA"/>
</dbReference>
<organism evidence="5 6">
    <name type="scientific">Pontixanthobacter aquaemixtae</name>
    <dbReference type="NCBI Taxonomy" id="1958940"/>
    <lineage>
        <taxon>Bacteria</taxon>
        <taxon>Pseudomonadati</taxon>
        <taxon>Pseudomonadota</taxon>
        <taxon>Alphaproteobacteria</taxon>
        <taxon>Sphingomonadales</taxon>
        <taxon>Erythrobacteraceae</taxon>
        <taxon>Pontixanthobacter</taxon>
    </lineage>
</organism>
<comment type="caution">
    <text evidence="5">The sequence shown here is derived from an EMBL/GenBank/DDBJ whole genome shotgun (WGS) entry which is preliminary data.</text>
</comment>
<dbReference type="Gene3D" id="3.40.50.2300">
    <property type="match status" value="1"/>
</dbReference>
<dbReference type="CDD" id="cd17574">
    <property type="entry name" value="REC_OmpR"/>
    <property type="match status" value="1"/>
</dbReference>
<dbReference type="SUPFAM" id="SSF52172">
    <property type="entry name" value="CheY-like"/>
    <property type="match status" value="1"/>
</dbReference>
<dbReference type="InterPro" id="IPR011006">
    <property type="entry name" value="CheY-like_superfamily"/>
</dbReference>
<feature type="modified residue" description="4-aspartylphosphate" evidence="2">
    <location>
        <position position="52"/>
    </location>
</feature>
<dbReference type="RefSeq" id="WP_160603497.1">
    <property type="nucleotide sequence ID" value="NZ_WTYX01000001.1"/>
</dbReference>
<evidence type="ECO:0000313" key="6">
    <source>
        <dbReference type="Proteomes" id="UP000442714"/>
    </source>
</evidence>
<reference evidence="5 6" key="1">
    <citation type="submission" date="2019-12" db="EMBL/GenBank/DDBJ databases">
        <title>Genomic-based taxomic classification of the family Erythrobacteraceae.</title>
        <authorList>
            <person name="Xu L."/>
        </authorList>
    </citation>
    <scope>NUCLEOTIDE SEQUENCE [LARGE SCALE GENOMIC DNA]</scope>
    <source>
        <strain evidence="5 6">KCTC 52763</strain>
    </source>
</reference>
<feature type="domain" description="Response regulatory" evidence="4">
    <location>
        <begin position="3"/>
        <end position="119"/>
    </location>
</feature>
<protein>
    <submittedName>
        <fullName evidence="5">Response regulator</fullName>
    </submittedName>
</protein>
<dbReference type="InterPro" id="IPR001789">
    <property type="entry name" value="Sig_transdc_resp-reg_receiver"/>
</dbReference>
<proteinExistence type="predicted"/>
<keyword evidence="6" id="KW-1185">Reference proteome</keyword>
<dbReference type="SMART" id="SM00448">
    <property type="entry name" value="REC"/>
    <property type="match status" value="1"/>
</dbReference>
<dbReference type="PANTHER" id="PTHR44591:SF3">
    <property type="entry name" value="RESPONSE REGULATORY DOMAIN-CONTAINING PROTEIN"/>
    <property type="match status" value="1"/>
</dbReference>
<gene>
    <name evidence="5" type="ORF">GRI41_04155</name>
</gene>
<sequence length="153" mass="17441">MAYILIADDDEIIAELAANVLIEAGHACGWVTNGEKALELLQWRRPDLMLLDQDMPGLSGSTVLRTLRNSPKLYDLPVIMFTGMTGADDEEQARFQGAQDYIRKPFDSKFLKWRVNQVLRTRAHRPKHTELKDLMRRSSGQTANIPGENRLLY</sequence>
<dbReference type="Pfam" id="PF00072">
    <property type="entry name" value="Response_reg"/>
    <property type="match status" value="1"/>
</dbReference>
<evidence type="ECO:0000256" key="1">
    <source>
        <dbReference type="ARBA" id="ARBA00022553"/>
    </source>
</evidence>
<keyword evidence="1 2" id="KW-0597">Phosphoprotein</keyword>
<dbReference type="OrthoDB" id="9786548at2"/>
<dbReference type="GO" id="GO:0000160">
    <property type="term" value="P:phosphorelay signal transduction system"/>
    <property type="evidence" value="ECO:0007669"/>
    <property type="project" value="InterPro"/>
</dbReference>
<feature type="region of interest" description="Disordered" evidence="3">
    <location>
        <begin position="134"/>
        <end position="153"/>
    </location>
</feature>
<evidence type="ECO:0000256" key="3">
    <source>
        <dbReference type="SAM" id="MobiDB-lite"/>
    </source>
</evidence>
<accession>A0A844ZSM7</accession>
<evidence type="ECO:0000256" key="2">
    <source>
        <dbReference type="PROSITE-ProRule" id="PRU00169"/>
    </source>
</evidence>
<evidence type="ECO:0000313" key="5">
    <source>
        <dbReference type="EMBL" id="MXO90006.1"/>
    </source>
</evidence>
<dbReference type="PANTHER" id="PTHR44591">
    <property type="entry name" value="STRESS RESPONSE REGULATOR PROTEIN 1"/>
    <property type="match status" value="1"/>
</dbReference>